<name>A0ABW3Q2R3_9BACT</name>
<dbReference type="InterPro" id="IPR005835">
    <property type="entry name" value="NTP_transferase_dom"/>
</dbReference>
<evidence type="ECO:0000256" key="2">
    <source>
        <dbReference type="ARBA" id="ARBA00022695"/>
    </source>
</evidence>
<accession>A0ABW3Q2R3</accession>
<reference evidence="5" key="1">
    <citation type="journal article" date="2019" name="Int. J. Syst. Evol. Microbiol.">
        <title>The Global Catalogue of Microorganisms (GCM) 10K type strain sequencing project: providing services to taxonomists for standard genome sequencing and annotation.</title>
        <authorList>
            <consortium name="The Broad Institute Genomics Platform"/>
            <consortium name="The Broad Institute Genome Sequencing Center for Infectious Disease"/>
            <person name="Wu L."/>
            <person name="Ma J."/>
        </authorList>
    </citation>
    <scope>NUCLEOTIDE SEQUENCE [LARGE SCALE GENOMIC DNA]</scope>
    <source>
        <strain evidence="5">CCUG 55608</strain>
    </source>
</reference>
<evidence type="ECO:0000313" key="4">
    <source>
        <dbReference type="EMBL" id="MFD1140043.1"/>
    </source>
</evidence>
<dbReference type="InterPro" id="IPR029044">
    <property type="entry name" value="Nucleotide-diphossugar_trans"/>
</dbReference>
<dbReference type="SUPFAM" id="SSF53448">
    <property type="entry name" value="Nucleotide-diphospho-sugar transferases"/>
    <property type="match status" value="1"/>
</dbReference>
<dbReference type="PANTHER" id="PTHR43584">
    <property type="entry name" value="NUCLEOTIDYL TRANSFERASE"/>
    <property type="match status" value="1"/>
</dbReference>
<keyword evidence="5" id="KW-1185">Reference proteome</keyword>
<comment type="caution">
    <text evidence="4">The sequence shown here is derived from an EMBL/GenBank/DDBJ whole genome shotgun (WGS) entry which is preliminary data.</text>
</comment>
<sequence length="286" mass="32008">MKKRLLVLAGGMSSRMKKAAENLSIDDKLVEQANTLTKGMISVGREGKSLLDYQIINAQEAGIEEVLLLLHPDDQITQPYYEDRQAQGDLGRLTVLFARQYIAPDRTRPAGTSDAVLQSLQQHSDWQQGRFVVCNSDNLYSVRALTQLWNCDYPNALISYDRDALGFPEERIKAFALMKTDPDGYLLDIIEKPSDEQADALRHAQGRLGVSMNCFVFEAAQLIPYLEKTPFHPIRNEKELPTTVSLLAQEQPKSVGTVPLAEVVPDLTSKHDIAIVQAYLANSFQF</sequence>
<dbReference type="Proteomes" id="UP001597116">
    <property type="component" value="Unassembled WGS sequence"/>
</dbReference>
<feature type="domain" description="Nucleotidyl transferase" evidence="3">
    <location>
        <begin position="35"/>
        <end position="220"/>
    </location>
</feature>
<dbReference type="EMBL" id="JBHTLP010000002">
    <property type="protein sequence ID" value="MFD1140043.1"/>
    <property type="molecule type" value="Genomic_DNA"/>
</dbReference>
<dbReference type="InterPro" id="IPR050065">
    <property type="entry name" value="GlmU-like"/>
</dbReference>
<evidence type="ECO:0000313" key="5">
    <source>
        <dbReference type="Proteomes" id="UP001597116"/>
    </source>
</evidence>
<dbReference type="Gene3D" id="3.90.550.10">
    <property type="entry name" value="Spore Coat Polysaccharide Biosynthesis Protein SpsA, Chain A"/>
    <property type="match status" value="1"/>
</dbReference>
<dbReference type="RefSeq" id="WP_265989988.1">
    <property type="nucleotide sequence ID" value="NZ_CP110973.1"/>
</dbReference>
<dbReference type="PANTHER" id="PTHR43584:SF8">
    <property type="entry name" value="N-ACETYLMURAMATE ALPHA-1-PHOSPHATE URIDYLYLTRANSFERASE"/>
    <property type="match status" value="1"/>
</dbReference>
<proteinExistence type="predicted"/>
<keyword evidence="1" id="KW-0808">Transferase</keyword>
<evidence type="ECO:0000259" key="3">
    <source>
        <dbReference type="Pfam" id="PF00483"/>
    </source>
</evidence>
<evidence type="ECO:0000256" key="1">
    <source>
        <dbReference type="ARBA" id="ARBA00022679"/>
    </source>
</evidence>
<dbReference type="Pfam" id="PF00483">
    <property type="entry name" value="NTP_transferase"/>
    <property type="match status" value="1"/>
</dbReference>
<protein>
    <submittedName>
        <fullName evidence="4">Sugar phosphate nucleotidyltransferase</fullName>
    </submittedName>
</protein>
<keyword evidence="2" id="KW-0548">Nucleotidyltransferase</keyword>
<gene>
    <name evidence="4" type="ORF">ACFQ4C_02950</name>
</gene>
<organism evidence="4 5">
    <name type="scientific">Larkinella insperata</name>
    <dbReference type="NCBI Taxonomy" id="332158"/>
    <lineage>
        <taxon>Bacteria</taxon>
        <taxon>Pseudomonadati</taxon>
        <taxon>Bacteroidota</taxon>
        <taxon>Cytophagia</taxon>
        <taxon>Cytophagales</taxon>
        <taxon>Spirosomataceae</taxon>
        <taxon>Larkinella</taxon>
    </lineage>
</organism>